<reference evidence="3" key="1">
    <citation type="submission" date="2024-06" db="EMBL/GenBank/DDBJ databases">
        <title>Biodegradation of dimethachlon by Arthrobacter sp. K5: mechanistic insights and ecological implications.</title>
        <authorList>
            <person name="Hu S."/>
            <person name="Lu P."/>
        </authorList>
    </citation>
    <scope>NUCLEOTIDE SEQUENCE</scope>
    <source>
        <strain evidence="3">K5</strain>
    </source>
</reference>
<name>A0AAU8EVB3_9MICC</name>
<evidence type="ECO:0000256" key="1">
    <source>
        <dbReference type="SAM" id="MobiDB-lite"/>
    </source>
</evidence>
<feature type="region of interest" description="Disordered" evidence="1">
    <location>
        <begin position="362"/>
        <end position="385"/>
    </location>
</feature>
<dbReference type="InterPro" id="IPR007345">
    <property type="entry name" value="Polysacch_pyruvyl_Trfase"/>
</dbReference>
<evidence type="ECO:0000259" key="2">
    <source>
        <dbReference type="Pfam" id="PF04230"/>
    </source>
</evidence>
<gene>
    <name evidence="3" type="ORF">ABRP34_07950</name>
</gene>
<dbReference type="RefSeq" id="WP_353712785.1">
    <property type="nucleotide sequence ID" value="NZ_CP159279.1"/>
</dbReference>
<protein>
    <submittedName>
        <fullName evidence="3">Polysaccharide pyruvyl transferase family protein</fullName>
    </submittedName>
</protein>
<dbReference type="AlphaFoldDB" id="A0AAU8EVB3"/>
<dbReference type="GO" id="GO:0016740">
    <property type="term" value="F:transferase activity"/>
    <property type="evidence" value="ECO:0007669"/>
    <property type="project" value="UniProtKB-KW"/>
</dbReference>
<feature type="domain" description="Polysaccharide pyruvyl transferase" evidence="2">
    <location>
        <begin position="16"/>
        <end position="308"/>
    </location>
</feature>
<proteinExistence type="predicted"/>
<dbReference type="EMBL" id="CP159279">
    <property type="protein sequence ID" value="XCH12896.1"/>
    <property type="molecule type" value="Genomic_DNA"/>
</dbReference>
<dbReference type="Pfam" id="PF04230">
    <property type="entry name" value="PS_pyruv_trans"/>
    <property type="match status" value="1"/>
</dbReference>
<sequence>MQSGPIYLIGPSGNPNFGDEFIAAAWLKYLAEVRPDADVWLDCPQPGLAQVLFDGLHPRLRVTNTVWRLVHETAELPLEDAAETIRARVTGLGSPSYDLGLLKLREAESLHLIGGGFINENWSHHAGLVLAMRAVHGMTGARLIATGQGLMPALTSAPAELPLFQDFAHAAGRDEAGALAYGITQELDDAFLGVTAELARSTAEPGLYVCIQSDTADPERFETAVELARAAVEKAVADGAKAYYVEAIPGADRVAYEQLADLIPEERFLPFLHIWAHGLPLSAHQTWVTSRFHFHLLAASAGARGLAVGMKKGYYDVKHESLASLGSGWSLALDSEDPGIPESRGSLRDELPALVARKRAEADKIYPPLPGQSASGTPGSPTAGSLTARLFNKALAAPRRSRIRPGAL</sequence>
<organism evidence="3">
    <name type="scientific">Arthrobacter sp. K5</name>
    <dbReference type="NCBI Taxonomy" id="2839623"/>
    <lineage>
        <taxon>Bacteria</taxon>
        <taxon>Bacillati</taxon>
        <taxon>Actinomycetota</taxon>
        <taxon>Actinomycetes</taxon>
        <taxon>Micrococcales</taxon>
        <taxon>Micrococcaceae</taxon>
        <taxon>Arthrobacter</taxon>
    </lineage>
</organism>
<evidence type="ECO:0000313" key="3">
    <source>
        <dbReference type="EMBL" id="XCH12896.1"/>
    </source>
</evidence>
<keyword evidence="3" id="KW-0808">Transferase</keyword>
<accession>A0AAU8EVB3</accession>
<feature type="compositionally biased region" description="Polar residues" evidence="1">
    <location>
        <begin position="372"/>
        <end position="385"/>
    </location>
</feature>